<organism evidence="1 2">
    <name type="scientific">Favolaschia claudopus</name>
    <dbReference type="NCBI Taxonomy" id="2862362"/>
    <lineage>
        <taxon>Eukaryota</taxon>
        <taxon>Fungi</taxon>
        <taxon>Dikarya</taxon>
        <taxon>Basidiomycota</taxon>
        <taxon>Agaricomycotina</taxon>
        <taxon>Agaricomycetes</taxon>
        <taxon>Agaricomycetidae</taxon>
        <taxon>Agaricales</taxon>
        <taxon>Marasmiineae</taxon>
        <taxon>Mycenaceae</taxon>
        <taxon>Favolaschia</taxon>
    </lineage>
</organism>
<evidence type="ECO:0000313" key="2">
    <source>
        <dbReference type="Proteomes" id="UP001362999"/>
    </source>
</evidence>
<evidence type="ECO:0000313" key="1">
    <source>
        <dbReference type="EMBL" id="KAK7012855.1"/>
    </source>
</evidence>
<dbReference type="AlphaFoldDB" id="A0AAW0AJG4"/>
<comment type="caution">
    <text evidence="1">The sequence shown here is derived from an EMBL/GenBank/DDBJ whole genome shotgun (WGS) entry which is preliminary data.</text>
</comment>
<sequence>MVRIRVASVLSGFLAISDSKDHHISASIELNLIVILFDLPGSTGLFGICCALLPVAQCSTVRATGQKVNPLVYKGDCVCWKAEQVDDTFCTTKSFYRRS</sequence>
<protein>
    <submittedName>
        <fullName evidence="1">Uncharacterized protein</fullName>
    </submittedName>
</protein>
<reference evidence="1 2" key="1">
    <citation type="journal article" date="2024" name="J Genomics">
        <title>Draft genome sequencing and assembly of Favolaschia claudopus CIRM-BRFM 2984 isolated from oak limbs.</title>
        <authorList>
            <person name="Navarro D."/>
            <person name="Drula E."/>
            <person name="Chaduli D."/>
            <person name="Cazenave R."/>
            <person name="Ahrendt S."/>
            <person name="Wang J."/>
            <person name="Lipzen A."/>
            <person name="Daum C."/>
            <person name="Barry K."/>
            <person name="Grigoriev I.V."/>
            <person name="Favel A."/>
            <person name="Rosso M.N."/>
            <person name="Martin F."/>
        </authorList>
    </citation>
    <scope>NUCLEOTIDE SEQUENCE [LARGE SCALE GENOMIC DNA]</scope>
    <source>
        <strain evidence="1 2">CIRM-BRFM 2984</strain>
    </source>
</reference>
<name>A0AAW0AJG4_9AGAR</name>
<keyword evidence="2" id="KW-1185">Reference proteome</keyword>
<dbReference type="EMBL" id="JAWWNJ010000063">
    <property type="protein sequence ID" value="KAK7012855.1"/>
    <property type="molecule type" value="Genomic_DNA"/>
</dbReference>
<gene>
    <name evidence="1" type="ORF">R3P38DRAFT_3279468</name>
</gene>
<dbReference type="Proteomes" id="UP001362999">
    <property type="component" value="Unassembled WGS sequence"/>
</dbReference>
<proteinExistence type="predicted"/>
<accession>A0AAW0AJG4</accession>